<organism evidence="1 2">
    <name type="scientific">Phocaeicola vulgatus str. 3975 RP4</name>
    <dbReference type="NCBI Taxonomy" id="1339352"/>
    <lineage>
        <taxon>Bacteria</taxon>
        <taxon>Pseudomonadati</taxon>
        <taxon>Bacteroidota</taxon>
        <taxon>Bacteroidia</taxon>
        <taxon>Bacteroidales</taxon>
        <taxon>Bacteroidaceae</taxon>
        <taxon>Phocaeicola</taxon>
    </lineage>
</organism>
<dbReference type="Proteomes" id="UP000027661">
    <property type="component" value="Unassembled WGS sequence"/>
</dbReference>
<evidence type="ECO:0000313" key="2">
    <source>
        <dbReference type="Proteomes" id="UP000027661"/>
    </source>
</evidence>
<evidence type="ECO:0008006" key="3">
    <source>
        <dbReference type="Google" id="ProtNLM"/>
    </source>
</evidence>
<dbReference type="RefSeq" id="WP_016270366.1">
    <property type="nucleotide sequence ID" value="NZ_JNHM01000148.1"/>
</dbReference>
<comment type="caution">
    <text evidence="1">The sequence shown here is derived from an EMBL/GenBank/DDBJ whole genome shotgun (WGS) entry which is preliminary data.</text>
</comment>
<dbReference type="ESTHER" id="bacv8-a6l415">
    <property type="family name" value="BioG_Pimeloyl-ACP-methyl-esterase"/>
</dbReference>
<accession>A0A069S6E9</accession>
<sequence length="217" mass="25129">MKHYFIQQKHLPRLTLFFAGWGMDECPFMDYCPENSDLLVCYDYRSLDFDFTLLQGYQEIRLIAWSMGVWAASMVLQDMDLPICERVALNGTVTPVDDLKGIPQQVFEGTLEGLNEGTLEKFIRRMCLKKENLETFLSKRPQRAVEELQEELRRIGEQVKSCAVPSFAWERAVIGKNDLIFTAVNQRNAWTGTEVAEYDIPHYSEEIMRDLLCPSVI</sequence>
<dbReference type="PATRIC" id="fig|1339352.3.peg.3860"/>
<dbReference type="Pfam" id="PF04301">
    <property type="entry name" value="BioG"/>
    <property type="match status" value="1"/>
</dbReference>
<gene>
    <name evidence="1" type="ORF">M099_4114</name>
</gene>
<protein>
    <recommendedName>
        <fullName evidence="3">DUF452 family protein</fullName>
    </recommendedName>
</protein>
<dbReference type="InterPro" id="IPR007398">
    <property type="entry name" value="BioG"/>
</dbReference>
<proteinExistence type="predicted"/>
<dbReference type="EMBL" id="JNHM01000148">
    <property type="protein sequence ID" value="KDS45116.1"/>
    <property type="molecule type" value="Genomic_DNA"/>
</dbReference>
<dbReference type="AlphaFoldDB" id="A0A069S6E9"/>
<evidence type="ECO:0000313" key="1">
    <source>
        <dbReference type="EMBL" id="KDS45116.1"/>
    </source>
</evidence>
<name>A0A069S6E9_PHOVU</name>
<reference evidence="1 2" key="1">
    <citation type="submission" date="2014-04" db="EMBL/GenBank/DDBJ databases">
        <authorList>
            <person name="Sears C."/>
            <person name="Carroll K."/>
            <person name="Sack B.R."/>
            <person name="Qadri F."/>
            <person name="Myers L.L."/>
            <person name="Chung G.-T."/>
            <person name="Escheverria P."/>
            <person name="Fraser C.M."/>
            <person name="Sadzewicz L."/>
            <person name="Shefchek K.A."/>
            <person name="Tallon L."/>
            <person name="Das S.P."/>
            <person name="Daugherty S."/>
            <person name="Mongodin E.F."/>
        </authorList>
    </citation>
    <scope>NUCLEOTIDE SEQUENCE [LARGE SCALE GENOMIC DNA]</scope>
    <source>
        <strain evidence="1 2">3975 RP4</strain>
    </source>
</reference>